<sequence>MLKINNLINSRGEYEQASFNEPHLFTTLPALDEEKEPLMTFLLRARKPANLPPGDGRAGIL</sequence>
<protein>
    <submittedName>
        <fullName evidence="1">Uncharacterized protein</fullName>
    </submittedName>
</protein>
<dbReference type="AlphaFoldDB" id="A0A422ZHF8"/>
<name>A0A422ZHF8_KLEPN</name>
<accession>A0A422ZHF8</accession>
<evidence type="ECO:0000313" key="2">
    <source>
        <dbReference type="Proteomes" id="UP000196447"/>
    </source>
</evidence>
<proteinExistence type="predicted"/>
<reference evidence="1 2" key="1">
    <citation type="submission" date="2017-03" db="EMBL/GenBank/DDBJ databases">
        <authorList>
            <person name="Fouts D."/>
            <person name="Stalin M.J."/>
            <person name="Chen L."/>
            <person name="Wright M."/>
            <person name="Sutton G."/>
            <person name="Nguyen K."/>
            <person name="Vanduin D."/>
            <person name="Rojas L."/>
            <person name="Hujer A."/>
            <person name="Hujer K."/>
            <person name="Bonomo R."/>
            <person name="Kreiswirth B."/>
            <person name="Adams M."/>
        </authorList>
    </citation>
    <scope>NUCLEOTIDE SEQUENCE [LARGE SCALE GENOMIC DNA]</scope>
    <source>
        <strain evidence="1 2">39383</strain>
    </source>
</reference>
<dbReference type="EMBL" id="NDBK01000050">
    <property type="protein sequence ID" value="OVF73137.1"/>
    <property type="molecule type" value="Genomic_DNA"/>
</dbReference>
<evidence type="ECO:0000313" key="1">
    <source>
        <dbReference type="EMBL" id="OVF73137.1"/>
    </source>
</evidence>
<gene>
    <name evidence="1" type="ORF">B5L96_09475</name>
</gene>
<comment type="caution">
    <text evidence="1">The sequence shown here is derived from an EMBL/GenBank/DDBJ whole genome shotgun (WGS) entry which is preliminary data.</text>
</comment>
<organism evidence="1 2">
    <name type="scientific">Klebsiella pneumoniae</name>
    <dbReference type="NCBI Taxonomy" id="573"/>
    <lineage>
        <taxon>Bacteria</taxon>
        <taxon>Pseudomonadati</taxon>
        <taxon>Pseudomonadota</taxon>
        <taxon>Gammaproteobacteria</taxon>
        <taxon>Enterobacterales</taxon>
        <taxon>Enterobacteriaceae</taxon>
        <taxon>Klebsiella/Raoultella group</taxon>
        <taxon>Klebsiella</taxon>
        <taxon>Klebsiella pneumoniae complex</taxon>
    </lineage>
</organism>
<dbReference type="Proteomes" id="UP000196447">
    <property type="component" value="Unassembled WGS sequence"/>
</dbReference>